<dbReference type="VEuPathDB" id="PlasmoDB:PVP01_0007680"/>
<protein>
    <submittedName>
        <fullName evidence="2">Uncharacterized protein</fullName>
    </submittedName>
</protein>
<evidence type="ECO:0000313" key="2">
    <source>
        <dbReference type="EMBL" id="VVA00056.1"/>
    </source>
</evidence>
<dbReference type="VEuPathDB" id="PlasmoDB:PVW1_060032700"/>
<dbReference type="InterPro" id="IPR022139">
    <property type="entry name" value="Fam-L/Fam-M-like_plasmodium"/>
</dbReference>
<keyword evidence="1" id="KW-0812">Transmembrane</keyword>
<proteinExistence type="predicted"/>
<dbReference type="OrthoDB" id="10430453at2759"/>
<feature type="transmembrane region" description="Helical" evidence="1">
    <location>
        <begin position="229"/>
        <end position="251"/>
    </location>
</feature>
<gene>
    <name evidence="2" type="ORF">PVP01_0007680</name>
</gene>
<dbReference type="EMBL" id="FLZR02000029">
    <property type="protein sequence ID" value="VVA00056.1"/>
    <property type="molecule type" value="Genomic_DNA"/>
</dbReference>
<keyword evidence="1" id="KW-0472">Membrane</keyword>
<dbReference type="Pfam" id="PF12420">
    <property type="entry name" value="DUF3671"/>
    <property type="match status" value="1"/>
</dbReference>
<dbReference type="Proteomes" id="UP000220605">
    <property type="component" value="Unassembled WGS sequence"/>
</dbReference>
<evidence type="ECO:0000256" key="1">
    <source>
        <dbReference type="SAM" id="Phobius"/>
    </source>
</evidence>
<dbReference type="VEuPathDB" id="PlasmoDB:PVPAM_010012000"/>
<sequence>MAIIKNTNINHNTKIIFFTKIVTFIILSWIYQCTNHENAHSRTLENVNKVNISLDMRTHRLLAKDEYQNEMSTRGLQNKVSYSRDNYELEKGKRNNNTFQKLKQGRSNNVDDYLKCYKNRYSKKFGLKKLDCYYEKLLFGSFNKINKIVEHKKASKSKFISIICTKYGLPLLLLSCLPLLTFSIPDITVGQEHSKEVGTCTIETERGPPLKLKSIKHEKCEYDDIKGPYLKYIILIILVVIVFSLLIYTYIKILKYYRIKEGMSK</sequence>
<dbReference type="AlphaFoldDB" id="A0A565A5D6"/>
<keyword evidence="1" id="KW-1133">Transmembrane helix</keyword>
<organism evidence="2">
    <name type="scientific">Plasmodium vivax</name>
    <name type="common">malaria parasite P. vivax</name>
    <dbReference type="NCBI Taxonomy" id="5855"/>
    <lineage>
        <taxon>Eukaryota</taxon>
        <taxon>Sar</taxon>
        <taxon>Alveolata</taxon>
        <taxon>Apicomplexa</taxon>
        <taxon>Aconoidasida</taxon>
        <taxon>Haemosporida</taxon>
        <taxon>Plasmodiidae</taxon>
        <taxon>Plasmodium</taxon>
        <taxon>Plasmodium (Plasmodium)</taxon>
    </lineage>
</organism>
<name>A0A565A5D6_PLAVI</name>
<feature type="transmembrane region" description="Helical" evidence="1">
    <location>
        <begin position="12"/>
        <end position="31"/>
    </location>
</feature>
<reference evidence="2" key="1">
    <citation type="submission" date="2016-07" db="EMBL/GenBank/DDBJ databases">
        <authorList>
            <consortium name="Pathogen Informatics"/>
        </authorList>
    </citation>
    <scope>NUCLEOTIDE SEQUENCE</scope>
</reference>
<accession>A0A565A5D6</accession>
<dbReference type="VEuPathDB" id="PlasmoDB:PVX_109778"/>